<dbReference type="RefSeq" id="WP_016627318.1">
    <property type="nucleotide sequence ID" value="NZ_KE351874.1"/>
</dbReference>
<gene>
    <name evidence="2" type="ORF">D358_01481</name>
</gene>
<keyword evidence="1" id="KW-0472">Membrane</keyword>
<feature type="transmembrane region" description="Helical" evidence="1">
    <location>
        <begin position="47"/>
        <end position="64"/>
    </location>
</feature>
<reference evidence="2 3" key="1">
    <citation type="submission" date="2013-06" db="EMBL/GenBank/DDBJ databases">
        <authorList>
            <person name="Weinstock G."/>
            <person name="Sodergren E."/>
            <person name="Lobos E.A."/>
            <person name="Fulton L."/>
            <person name="Fulton R."/>
            <person name="Courtney L."/>
            <person name="Fronick C."/>
            <person name="O'Laughlin M."/>
            <person name="Godfrey J."/>
            <person name="Wilson R.M."/>
            <person name="Miner T."/>
            <person name="Farmer C."/>
            <person name="Delehaunty K."/>
            <person name="Cordes M."/>
            <person name="Minx P."/>
            <person name="Tomlinson C."/>
            <person name="Chen J."/>
            <person name="Wollam A."/>
            <person name="Pepin K.H."/>
            <person name="Bhonagiri V."/>
            <person name="Zhang X."/>
            <person name="Warren W."/>
            <person name="Mitreva M."/>
            <person name="Mardis E.R."/>
            <person name="Wilson R.K."/>
        </authorList>
    </citation>
    <scope>NUCLEOTIDE SEQUENCE [LARGE SCALE GENOMIC DNA]</scope>
    <source>
        <strain evidence="2 3">RP2S-4</strain>
    </source>
</reference>
<keyword evidence="1" id="KW-1133">Transmembrane helix</keyword>
<sequence length="66" mass="7674">MSKIKYIGFLLLAFFIYTNLYTGLTFSFPVFLAILAMIIFWKITLKVAGLFGKVVLFFVALIFFQY</sequence>
<evidence type="ECO:0000313" key="2">
    <source>
        <dbReference type="EMBL" id="EPI08706.1"/>
    </source>
</evidence>
<evidence type="ECO:0000313" key="3">
    <source>
        <dbReference type="Proteomes" id="UP000015750"/>
    </source>
</evidence>
<keyword evidence="1" id="KW-0812">Transmembrane</keyword>
<evidence type="ECO:0000256" key="1">
    <source>
        <dbReference type="SAM" id="Phobius"/>
    </source>
</evidence>
<organism evidence="2 3">
    <name type="scientific">Enterococcus faecalis RP2S-4</name>
    <dbReference type="NCBI Taxonomy" id="1244145"/>
    <lineage>
        <taxon>Bacteria</taxon>
        <taxon>Bacillati</taxon>
        <taxon>Bacillota</taxon>
        <taxon>Bacilli</taxon>
        <taxon>Lactobacillales</taxon>
        <taxon>Enterococcaceae</taxon>
        <taxon>Enterococcus</taxon>
    </lineage>
</organism>
<dbReference type="EMBL" id="ATIR01000044">
    <property type="protein sequence ID" value="EPI08706.1"/>
    <property type="molecule type" value="Genomic_DNA"/>
</dbReference>
<name>A0ABC9TPC7_ENTFL</name>
<feature type="transmembrane region" description="Helical" evidence="1">
    <location>
        <begin position="12"/>
        <end position="41"/>
    </location>
</feature>
<accession>A0ABC9TPC7</accession>
<comment type="caution">
    <text evidence="2">The sequence shown here is derived from an EMBL/GenBank/DDBJ whole genome shotgun (WGS) entry which is preliminary data.</text>
</comment>
<dbReference type="AlphaFoldDB" id="A0ABC9TPC7"/>
<dbReference type="Proteomes" id="UP000015750">
    <property type="component" value="Unassembled WGS sequence"/>
</dbReference>
<protein>
    <recommendedName>
        <fullName evidence="4">Cobalt transport protein</fullName>
    </recommendedName>
</protein>
<evidence type="ECO:0008006" key="4">
    <source>
        <dbReference type="Google" id="ProtNLM"/>
    </source>
</evidence>
<proteinExistence type="predicted"/>